<organism evidence="8 9">
    <name type="scientific">Bathymodiolus azoricus thioautotrophic gill symbiont</name>
    <dbReference type="NCBI Taxonomy" id="235205"/>
    <lineage>
        <taxon>Bacteria</taxon>
        <taxon>Pseudomonadati</taxon>
        <taxon>Pseudomonadota</taxon>
        <taxon>Gammaproteobacteria</taxon>
        <taxon>sulfur-oxidizing symbionts</taxon>
    </lineage>
</organism>
<evidence type="ECO:0000256" key="1">
    <source>
        <dbReference type="ARBA" id="ARBA00008987"/>
    </source>
</evidence>
<keyword evidence="2" id="KW-0813">Transport</keyword>
<dbReference type="GO" id="GO:0005829">
    <property type="term" value="C:cytosol"/>
    <property type="evidence" value="ECO:0007669"/>
    <property type="project" value="TreeGrafter"/>
</dbReference>
<gene>
    <name evidence="8" type="ORF">BAZSYMA_ACONTIG00158_3</name>
</gene>
<keyword evidence="5" id="KW-0676">Redox-active center</keyword>
<sequence length="134" mass="15322">MAFIYKDRIMAVLELNKDNFDETIQKNDIVILDFWAPWCGPCKQFAPTYDEISEKIDTVVFAKVNTEDEQELAGRFQIRSIPTLMIFREKVTIFSQPGAMSGADLEAVIKKAQALDMEKVHSEIAKQKEEKSSD</sequence>
<dbReference type="Pfam" id="PF00085">
    <property type="entry name" value="Thioredoxin"/>
    <property type="match status" value="1"/>
</dbReference>
<feature type="domain" description="Thioredoxin" evidence="7">
    <location>
        <begin position="1"/>
        <end position="114"/>
    </location>
</feature>
<accession>A0A1H6LIW3</accession>
<keyword evidence="4" id="KW-1015">Disulfide bond</keyword>
<evidence type="ECO:0000256" key="2">
    <source>
        <dbReference type="ARBA" id="ARBA00022448"/>
    </source>
</evidence>
<dbReference type="InterPro" id="IPR013766">
    <property type="entry name" value="Thioredoxin_domain"/>
</dbReference>
<dbReference type="Gene3D" id="3.40.30.10">
    <property type="entry name" value="Glutaredoxin"/>
    <property type="match status" value="1"/>
</dbReference>
<name>A0A1H6LIW3_9GAMM</name>
<dbReference type="PRINTS" id="PR00421">
    <property type="entry name" value="THIOREDOXIN"/>
</dbReference>
<dbReference type="CDD" id="cd02947">
    <property type="entry name" value="TRX_family"/>
    <property type="match status" value="1"/>
</dbReference>
<comment type="similarity">
    <text evidence="1">Belongs to the thioredoxin family.</text>
</comment>
<dbReference type="InterPro" id="IPR017937">
    <property type="entry name" value="Thioredoxin_CS"/>
</dbReference>
<protein>
    <recommendedName>
        <fullName evidence="6">Thioredoxin</fullName>
    </recommendedName>
</protein>
<dbReference type="PANTHER" id="PTHR45663:SF40">
    <property type="entry name" value="THIOREDOXIN 2"/>
    <property type="match status" value="1"/>
</dbReference>
<reference evidence="9" key="1">
    <citation type="submission" date="2016-06" db="EMBL/GenBank/DDBJ databases">
        <authorList>
            <person name="Petersen J."/>
            <person name="Sayavedra L."/>
        </authorList>
    </citation>
    <scope>NUCLEOTIDE SEQUENCE [LARGE SCALE GENOMIC DNA]</scope>
    <source>
        <strain evidence="9">BazSymA</strain>
    </source>
</reference>
<evidence type="ECO:0000313" key="8">
    <source>
        <dbReference type="EMBL" id="SEH86023.1"/>
    </source>
</evidence>
<dbReference type="NCBIfam" id="TIGR01068">
    <property type="entry name" value="thioredoxin"/>
    <property type="match status" value="1"/>
</dbReference>
<dbReference type="GO" id="GO:0015035">
    <property type="term" value="F:protein-disulfide reductase activity"/>
    <property type="evidence" value="ECO:0007669"/>
    <property type="project" value="UniProtKB-UniRule"/>
</dbReference>
<dbReference type="Proteomes" id="UP000198988">
    <property type="component" value="Unassembled WGS sequence"/>
</dbReference>
<dbReference type="AlphaFoldDB" id="A0A1H6LIW3"/>
<dbReference type="PROSITE" id="PS00194">
    <property type="entry name" value="THIOREDOXIN_1"/>
    <property type="match status" value="1"/>
</dbReference>
<keyword evidence="3" id="KW-0249">Electron transport</keyword>
<dbReference type="PANTHER" id="PTHR45663">
    <property type="entry name" value="GEO12009P1"/>
    <property type="match status" value="1"/>
</dbReference>
<evidence type="ECO:0000259" key="7">
    <source>
        <dbReference type="PROSITE" id="PS51352"/>
    </source>
</evidence>
<evidence type="ECO:0000256" key="4">
    <source>
        <dbReference type="ARBA" id="ARBA00023157"/>
    </source>
</evidence>
<evidence type="ECO:0000313" key="9">
    <source>
        <dbReference type="Proteomes" id="UP000198988"/>
    </source>
</evidence>
<dbReference type="InterPro" id="IPR005746">
    <property type="entry name" value="Thioredoxin"/>
</dbReference>
<dbReference type="InterPro" id="IPR036249">
    <property type="entry name" value="Thioredoxin-like_sf"/>
</dbReference>
<evidence type="ECO:0000256" key="5">
    <source>
        <dbReference type="ARBA" id="ARBA00023284"/>
    </source>
</evidence>
<evidence type="ECO:0000256" key="3">
    <source>
        <dbReference type="ARBA" id="ARBA00022982"/>
    </source>
</evidence>
<dbReference type="SUPFAM" id="SSF52833">
    <property type="entry name" value="Thioredoxin-like"/>
    <property type="match status" value="1"/>
</dbReference>
<dbReference type="EMBL" id="CDSC02000271">
    <property type="protein sequence ID" value="SEH86023.1"/>
    <property type="molecule type" value="Genomic_DNA"/>
</dbReference>
<dbReference type="PROSITE" id="PS51352">
    <property type="entry name" value="THIOREDOXIN_2"/>
    <property type="match status" value="1"/>
</dbReference>
<proteinExistence type="inferred from homology"/>
<evidence type="ECO:0000256" key="6">
    <source>
        <dbReference type="NCBIfam" id="TIGR01068"/>
    </source>
</evidence>